<protein>
    <recommendedName>
        <fullName evidence="3">Reverse transcriptase domain-containing protein</fullName>
    </recommendedName>
</protein>
<dbReference type="EMBL" id="BAABME010006729">
    <property type="protein sequence ID" value="GAA0169153.1"/>
    <property type="molecule type" value="Genomic_DNA"/>
</dbReference>
<evidence type="ECO:0000313" key="1">
    <source>
        <dbReference type="EMBL" id="GAA0169153.1"/>
    </source>
</evidence>
<name>A0AAV3R1L3_LITER</name>
<organism evidence="1 2">
    <name type="scientific">Lithospermum erythrorhizon</name>
    <name type="common">Purple gromwell</name>
    <name type="synonym">Lithospermum officinale var. erythrorhizon</name>
    <dbReference type="NCBI Taxonomy" id="34254"/>
    <lineage>
        <taxon>Eukaryota</taxon>
        <taxon>Viridiplantae</taxon>
        <taxon>Streptophyta</taxon>
        <taxon>Embryophyta</taxon>
        <taxon>Tracheophyta</taxon>
        <taxon>Spermatophyta</taxon>
        <taxon>Magnoliopsida</taxon>
        <taxon>eudicotyledons</taxon>
        <taxon>Gunneridae</taxon>
        <taxon>Pentapetalae</taxon>
        <taxon>asterids</taxon>
        <taxon>lamiids</taxon>
        <taxon>Boraginales</taxon>
        <taxon>Boraginaceae</taxon>
        <taxon>Boraginoideae</taxon>
        <taxon>Lithospermeae</taxon>
        <taxon>Lithospermum</taxon>
    </lineage>
</organism>
<proteinExistence type="predicted"/>
<sequence length="104" mass="11437">MEFCFDDLMKMVAAELAHKFKFHPLCQQIGLTNIFFANDLCILCSADNDSICIIRNVITKSGEATGLKPNLSKSSCFFAGIPELLENSLSAVMDIPKASYLLSI</sequence>
<comment type="caution">
    <text evidence="1">The sequence shown here is derived from an EMBL/GenBank/DDBJ whole genome shotgun (WGS) entry which is preliminary data.</text>
</comment>
<evidence type="ECO:0000313" key="2">
    <source>
        <dbReference type="Proteomes" id="UP001454036"/>
    </source>
</evidence>
<evidence type="ECO:0008006" key="3">
    <source>
        <dbReference type="Google" id="ProtNLM"/>
    </source>
</evidence>
<dbReference type="AlphaFoldDB" id="A0AAV3R1L3"/>
<gene>
    <name evidence="1" type="ORF">LIER_23698</name>
</gene>
<keyword evidence="2" id="KW-1185">Reference proteome</keyword>
<accession>A0AAV3R1L3</accession>
<reference evidence="1 2" key="1">
    <citation type="submission" date="2024-01" db="EMBL/GenBank/DDBJ databases">
        <title>The complete chloroplast genome sequence of Lithospermum erythrorhizon: insights into the phylogenetic relationship among Boraginaceae species and the maternal lineages of purple gromwells.</title>
        <authorList>
            <person name="Okada T."/>
            <person name="Watanabe K."/>
        </authorList>
    </citation>
    <scope>NUCLEOTIDE SEQUENCE [LARGE SCALE GENOMIC DNA]</scope>
</reference>
<dbReference type="Proteomes" id="UP001454036">
    <property type="component" value="Unassembled WGS sequence"/>
</dbReference>